<feature type="region of interest" description="Disordered" evidence="8">
    <location>
        <begin position="387"/>
        <end position="408"/>
    </location>
</feature>
<dbReference type="PROSITE" id="PS00463">
    <property type="entry name" value="ZN2_CY6_FUNGAL_1"/>
    <property type="match status" value="1"/>
</dbReference>
<evidence type="ECO:0000256" key="3">
    <source>
        <dbReference type="ARBA" id="ARBA00022833"/>
    </source>
</evidence>
<evidence type="ECO:0000256" key="2">
    <source>
        <dbReference type="ARBA" id="ARBA00022723"/>
    </source>
</evidence>
<feature type="compositionally biased region" description="Polar residues" evidence="8">
    <location>
        <begin position="103"/>
        <end position="126"/>
    </location>
</feature>
<dbReference type="SMART" id="SM00066">
    <property type="entry name" value="GAL4"/>
    <property type="match status" value="1"/>
</dbReference>
<keyword evidence="11" id="KW-1185">Reference proteome</keyword>
<dbReference type="Pfam" id="PF00172">
    <property type="entry name" value="Zn_clus"/>
    <property type="match status" value="1"/>
</dbReference>
<dbReference type="InterPro" id="IPR052202">
    <property type="entry name" value="Yeast_MetPath_Reg"/>
</dbReference>
<evidence type="ECO:0000256" key="5">
    <source>
        <dbReference type="ARBA" id="ARBA00023125"/>
    </source>
</evidence>
<dbReference type="SUPFAM" id="SSF57701">
    <property type="entry name" value="Zn2/Cys6 DNA-binding domain"/>
    <property type="match status" value="1"/>
</dbReference>
<name>A0AAN6IB90_9EURO</name>
<protein>
    <submittedName>
        <fullName evidence="10">Fungal-specific transcription factor domain-containing protein</fullName>
    </submittedName>
</protein>
<reference evidence="10" key="1">
    <citation type="journal article" date="2022" name="bioRxiv">
        <title>Deciphering the potential niche of two novel black yeast fungi from a biological soil crust based on their genomes, phenotypes, and melanin regulation.</title>
        <authorList>
            <consortium name="DOE Joint Genome Institute"/>
            <person name="Carr E.C."/>
            <person name="Barton Q."/>
            <person name="Grambo S."/>
            <person name="Sullivan M."/>
            <person name="Renfro C.M."/>
            <person name="Kuo A."/>
            <person name="Pangilinan J."/>
            <person name="Lipzen A."/>
            <person name="Keymanesh K."/>
            <person name="Savage E."/>
            <person name="Barry K."/>
            <person name="Grigoriev I.V."/>
            <person name="Riekhof W.R."/>
            <person name="Harris S.S."/>
        </authorList>
    </citation>
    <scope>NUCLEOTIDE SEQUENCE</scope>
    <source>
        <strain evidence="10">JF 03-4F</strain>
    </source>
</reference>
<dbReference type="Gene3D" id="4.10.240.10">
    <property type="entry name" value="Zn(2)-C6 fungal-type DNA-binding domain"/>
    <property type="match status" value="1"/>
</dbReference>
<keyword evidence="4" id="KW-0805">Transcription regulation</keyword>
<keyword evidence="6" id="KW-0804">Transcription</keyword>
<dbReference type="PANTHER" id="PTHR47782:SF12">
    <property type="entry name" value="ZN(II)2CYS6 TRANSCRIPTION FACTOR (EUROFUNG)"/>
    <property type="match status" value="1"/>
</dbReference>
<comment type="caution">
    <text evidence="10">The sequence shown here is derived from an EMBL/GenBank/DDBJ whole genome shotgun (WGS) entry which is preliminary data.</text>
</comment>
<evidence type="ECO:0000256" key="7">
    <source>
        <dbReference type="ARBA" id="ARBA00023242"/>
    </source>
</evidence>
<dbReference type="GO" id="GO:0006351">
    <property type="term" value="P:DNA-templated transcription"/>
    <property type="evidence" value="ECO:0007669"/>
    <property type="project" value="InterPro"/>
</dbReference>
<organism evidence="10 11">
    <name type="scientific">Exophiala viscosa</name>
    <dbReference type="NCBI Taxonomy" id="2486360"/>
    <lineage>
        <taxon>Eukaryota</taxon>
        <taxon>Fungi</taxon>
        <taxon>Dikarya</taxon>
        <taxon>Ascomycota</taxon>
        <taxon>Pezizomycotina</taxon>
        <taxon>Eurotiomycetes</taxon>
        <taxon>Chaetothyriomycetidae</taxon>
        <taxon>Chaetothyriales</taxon>
        <taxon>Herpotrichiellaceae</taxon>
        <taxon>Exophiala</taxon>
    </lineage>
</organism>
<dbReference type="CDD" id="cd00067">
    <property type="entry name" value="GAL4"/>
    <property type="match status" value="1"/>
</dbReference>
<dbReference type="InterPro" id="IPR036864">
    <property type="entry name" value="Zn2-C6_fun-type_DNA-bd_sf"/>
</dbReference>
<accession>A0AAN6IB90</accession>
<evidence type="ECO:0000256" key="1">
    <source>
        <dbReference type="ARBA" id="ARBA00004123"/>
    </source>
</evidence>
<evidence type="ECO:0000313" key="10">
    <source>
        <dbReference type="EMBL" id="KAI1609399.1"/>
    </source>
</evidence>
<keyword evidence="5" id="KW-0238">DNA-binding</keyword>
<comment type="subcellular location">
    <subcellularLocation>
        <location evidence="1">Nucleus</location>
    </subcellularLocation>
</comment>
<dbReference type="GO" id="GO:0005634">
    <property type="term" value="C:nucleus"/>
    <property type="evidence" value="ECO:0007669"/>
    <property type="project" value="UniProtKB-SubCell"/>
</dbReference>
<dbReference type="AlphaFoldDB" id="A0AAN6IB90"/>
<evidence type="ECO:0000313" key="11">
    <source>
        <dbReference type="Proteomes" id="UP001203852"/>
    </source>
</evidence>
<dbReference type="CDD" id="cd12148">
    <property type="entry name" value="fungal_TF_MHR"/>
    <property type="match status" value="1"/>
</dbReference>
<evidence type="ECO:0000259" key="9">
    <source>
        <dbReference type="PROSITE" id="PS50048"/>
    </source>
</evidence>
<dbReference type="SMART" id="SM00906">
    <property type="entry name" value="Fungal_trans"/>
    <property type="match status" value="1"/>
</dbReference>
<keyword evidence="7" id="KW-0539">Nucleus</keyword>
<dbReference type="GO" id="GO:0045944">
    <property type="term" value="P:positive regulation of transcription by RNA polymerase II"/>
    <property type="evidence" value="ECO:0007669"/>
    <property type="project" value="TreeGrafter"/>
</dbReference>
<dbReference type="Pfam" id="PF04082">
    <property type="entry name" value="Fungal_trans"/>
    <property type="match status" value="1"/>
</dbReference>
<dbReference type="InterPro" id="IPR001138">
    <property type="entry name" value="Zn2Cys6_DnaBD"/>
</dbReference>
<dbReference type="PANTHER" id="PTHR47782">
    <property type="entry name" value="ZN(II)2CYS6 TRANSCRIPTION FACTOR (EUROFUNG)-RELATED"/>
    <property type="match status" value="1"/>
</dbReference>
<dbReference type="GO" id="GO:0043565">
    <property type="term" value="F:sequence-specific DNA binding"/>
    <property type="evidence" value="ECO:0007669"/>
    <property type="project" value="TreeGrafter"/>
</dbReference>
<dbReference type="PROSITE" id="PS50048">
    <property type="entry name" value="ZN2_CY6_FUNGAL_2"/>
    <property type="match status" value="1"/>
</dbReference>
<feature type="region of interest" description="Disordered" evidence="8">
    <location>
        <begin position="59"/>
        <end position="136"/>
    </location>
</feature>
<keyword evidence="2" id="KW-0479">Metal-binding</keyword>
<evidence type="ECO:0000256" key="6">
    <source>
        <dbReference type="ARBA" id="ARBA00023163"/>
    </source>
</evidence>
<evidence type="ECO:0000256" key="4">
    <source>
        <dbReference type="ARBA" id="ARBA00023015"/>
    </source>
</evidence>
<dbReference type="InterPro" id="IPR007219">
    <property type="entry name" value="XnlR_reg_dom"/>
</dbReference>
<dbReference type="GO" id="GO:0008270">
    <property type="term" value="F:zinc ion binding"/>
    <property type="evidence" value="ECO:0007669"/>
    <property type="project" value="InterPro"/>
</dbReference>
<sequence length="730" mass="81804">MTACDRCHGRKTRCDQQQPECGSCLRSGARCSYPEKLHYRHARRLQLESLQERIQSLQAENNSLRSSPAAARTRTTSANTNGARPLDCAPSESTQTHQRDNSDNPSTTAVQTNSTPSADLSWTPMSSEAIRKPGPHGKYLGSSAGANFIDLVESVFDDAPIPSGDMSARVSQAYSRSRLAHDTVSLSSSLPDRATASRLIASYFDHWHVTFPLIYRPSFLQLVERIYGSPNEYLEDHSTAFVFNMILALGSAAAKRFEWAYKDTESYSRRAMVHFYEILKYRDLRSLQALLLCCQYGIHASLRDTADEMWDLLGQAERICVEIGLHQAVLSARNGRSDYHLTGLVPVTVRAEMQKRCFWCFYSLDRIVSVTLGRTLTLSDEDIDTPLPLPLDDDELETQSTNADGTAQEAEGRISPFLRLVLCRRLIAKSHRLLHTNVTIRSLQATDKRTIRENLLAELQDWREKTAQAMPSSNDESSLAISAFSCASWWEALYHNAVLVLFRPPATTTPPAGGHSVVQDTEDVLKIMWETSRKLISNYREVLQARRLNYSWICLYTIFMAGLTNVYSVGQWARRRKSDPTAFLPPCSDVMTDIKDCSNILTAICERWDDARQSCEIFSRLSDSAFKELLKAHLTSVQGVPQPASASVAGLVAHTEPRHDPLPVLQQETSVDDLGYGFQDRGTSGSSFMFDDLDGFQNTFQDMQNALYGGTYDGSSEIMNGLGRNWFDLE</sequence>
<dbReference type="EMBL" id="MU404360">
    <property type="protein sequence ID" value="KAI1609399.1"/>
    <property type="molecule type" value="Genomic_DNA"/>
</dbReference>
<evidence type="ECO:0000256" key="8">
    <source>
        <dbReference type="SAM" id="MobiDB-lite"/>
    </source>
</evidence>
<dbReference type="Proteomes" id="UP001203852">
    <property type="component" value="Unassembled WGS sequence"/>
</dbReference>
<feature type="compositionally biased region" description="Low complexity" evidence="8">
    <location>
        <begin position="63"/>
        <end position="84"/>
    </location>
</feature>
<dbReference type="GO" id="GO:0000981">
    <property type="term" value="F:DNA-binding transcription factor activity, RNA polymerase II-specific"/>
    <property type="evidence" value="ECO:0007669"/>
    <property type="project" value="InterPro"/>
</dbReference>
<gene>
    <name evidence="10" type="ORF">EDD36DRAFT_69896</name>
</gene>
<keyword evidence="3" id="KW-0862">Zinc</keyword>
<feature type="domain" description="Zn(2)-C6 fungal-type" evidence="9">
    <location>
        <begin position="3"/>
        <end position="33"/>
    </location>
</feature>
<proteinExistence type="predicted"/>